<protein>
    <recommendedName>
        <fullName evidence="3">DUF3108 domain-containing protein</fullName>
    </recommendedName>
</protein>
<gene>
    <name evidence="1" type="ORF">WJU16_19945</name>
</gene>
<dbReference type="Proteomes" id="UP001485459">
    <property type="component" value="Chromosome"/>
</dbReference>
<sequence>MNLLQYLAFLLVQLYYSGPEKTLKFPVAEFSAHVKTAEWLIMYDSAAWRLSEEVTHADMDLLQRTGREWFVYLGSRDSLWYGAYGRFQDSAYDLAMHYRINREDSIEIVTEAKPDTAMLHAVSRCIRSAYKFAGMMLGRSYVRMNKFVRLNNDRSISIYLLPALQPAEVAMYGGEFHYRFDETGQRLLERNEYYRGGFKGFRLNNDREVKLAYEDVKSPTLGAVYFALRFRNRFKEIRIETLESMSLLLFNQTRGYYWDHREKPQ</sequence>
<evidence type="ECO:0000313" key="1">
    <source>
        <dbReference type="EMBL" id="WZN40244.1"/>
    </source>
</evidence>
<proteinExistence type="predicted"/>
<evidence type="ECO:0008006" key="3">
    <source>
        <dbReference type="Google" id="ProtNLM"/>
    </source>
</evidence>
<dbReference type="RefSeq" id="WP_341835170.1">
    <property type="nucleotide sequence ID" value="NZ_CP149822.1"/>
</dbReference>
<evidence type="ECO:0000313" key="2">
    <source>
        <dbReference type="Proteomes" id="UP001485459"/>
    </source>
</evidence>
<dbReference type="EMBL" id="CP149822">
    <property type="protein sequence ID" value="WZN40244.1"/>
    <property type="molecule type" value="Genomic_DNA"/>
</dbReference>
<reference evidence="2" key="1">
    <citation type="submission" date="2024-03" db="EMBL/GenBank/DDBJ databases">
        <title>Chitinophaga horti sp. nov., isolated from garden soil.</title>
        <authorList>
            <person name="Lee D.S."/>
            <person name="Han D.M."/>
            <person name="Baek J.H."/>
            <person name="Choi D.G."/>
            <person name="Jeon J.H."/>
            <person name="Jeon C.O."/>
        </authorList>
    </citation>
    <scope>NUCLEOTIDE SEQUENCE [LARGE SCALE GENOMIC DNA]</scope>
    <source>
        <strain evidence="2">GPA1</strain>
    </source>
</reference>
<accession>A0ABZ2YLH0</accession>
<name>A0ABZ2YLH0_9BACT</name>
<keyword evidence="2" id="KW-1185">Reference proteome</keyword>
<organism evidence="1 2">
    <name type="scientific">Chitinophaga pollutisoli</name>
    <dbReference type="NCBI Taxonomy" id="3133966"/>
    <lineage>
        <taxon>Bacteria</taxon>
        <taxon>Pseudomonadati</taxon>
        <taxon>Bacteroidota</taxon>
        <taxon>Chitinophagia</taxon>
        <taxon>Chitinophagales</taxon>
        <taxon>Chitinophagaceae</taxon>
        <taxon>Chitinophaga</taxon>
    </lineage>
</organism>